<name>A0A6S6SVJ1_9BACT</name>
<dbReference type="GO" id="GO:0004622">
    <property type="term" value="F:phosphatidylcholine lysophospholipase activity"/>
    <property type="evidence" value="ECO:0007669"/>
    <property type="project" value="TreeGrafter"/>
</dbReference>
<proteinExistence type="predicted"/>
<dbReference type="EMBL" id="CACVAQ010000127">
    <property type="protein sequence ID" value="CAA6807028.1"/>
    <property type="molecule type" value="Genomic_DNA"/>
</dbReference>
<dbReference type="InterPro" id="IPR051532">
    <property type="entry name" value="Ester_Hydrolysis_Enzymes"/>
</dbReference>
<dbReference type="InterPro" id="IPR013830">
    <property type="entry name" value="SGNH_hydro"/>
</dbReference>
<dbReference type="SUPFAM" id="SSF52266">
    <property type="entry name" value="SGNH hydrolase"/>
    <property type="match status" value="1"/>
</dbReference>
<organism evidence="2">
    <name type="scientific">uncultured Aureispira sp</name>
    <dbReference type="NCBI Taxonomy" id="1331704"/>
    <lineage>
        <taxon>Bacteria</taxon>
        <taxon>Pseudomonadati</taxon>
        <taxon>Bacteroidota</taxon>
        <taxon>Saprospiria</taxon>
        <taxon>Saprospirales</taxon>
        <taxon>Saprospiraceae</taxon>
        <taxon>Aureispira</taxon>
        <taxon>environmental samples</taxon>
    </lineage>
</organism>
<dbReference type="CDD" id="cd01836">
    <property type="entry name" value="FeeA_FeeB_like"/>
    <property type="match status" value="1"/>
</dbReference>
<dbReference type="InterPro" id="IPR036514">
    <property type="entry name" value="SGNH_hydro_sf"/>
</dbReference>
<dbReference type="Gene3D" id="3.40.50.1110">
    <property type="entry name" value="SGNH hydrolase"/>
    <property type="match status" value="1"/>
</dbReference>
<reference evidence="2" key="1">
    <citation type="submission" date="2020-01" db="EMBL/GenBank/DDBJ databases">
        <authorList>
            <person name="Meier V. D."/>
            <person name="Meier V D."/>
        </authorList>
    </citation>
    <scope>NUCLEOTIDE SEQUENCE</scope>
    <source>
        <strain evidence="2">HLG_WM_MAG_10</strain>
    </source>
</reference>
<gene>
    <name evidence="2" type="ORF">HELGO_WM34718</name>
</gene>
<dbReference type="PANTHER" id="PTHR30383">
    <property type="entry name" value="THIOESTERASE 1/PROTEASE 1/LYSOPHOSPHOLIPASE L1"/>
    <property type="match status" value="1"/>
</dbReference>
<evidence type="ECO:0000259" key="1">
    <source>
        <dbReference type="Pfam" id="PF13472"/>
    </source>
</evidence>
<dbReference type="Pfam" id="PF13472">
    <property type="entry name" value="Lipase_GDSL_2"/>
    <property type="match status" value="1"/>
</dbReference>
<sequence length="264" mass="30027">MNVKYFIKVLLAIPFLPIIYFQAKAIKAKFPVLPEAEGSKGLAPSVHNKRLRVLAIGESSIAGVGVKTHEEGFTGTLARELADFFNINVEWKVYAKRGFTAKKVEEMLVPQITEKAFDLVVIGVGGNDTFQLNNPTRWKKDVQRLIKSLKEKFNDTPIVFINMPPIKELPAFTKTIKLVLGNLEKVLSEELDKLVRLHEDTYYYSNRITMSDWRERFNVPSESAIFFSDGVHPSKLAYQVWARDVAGFIRTHPQLCAALNWVEE</sequence>
<protein>
    <submittedName>
        <fullName evidence="2">Lysophospholipase L1 and related esterases</fullName>
    </submittedName>
</protein>
<dbReference type="AlphaFoldDB" id="A0A6S6SVJ1"/>
<evidence type="ECO:0000313" key="2">
    <source>
        <dbReference type="EMBL" id="CAA6807028.1"/>
    </source>
</evidence>
<feature type="domain" description="SGNH hydrolase-type esterase" evidence="1">
    <location>
        <begin position="55"/>
        <end position="240"/>
    </location>
</feature>
<dbReference type="PANTHER" id="PTHR30383:SF24">
    <property type="entry name" value="THIOESTERASE 1_PROTEASE 1_LYSOPHOSPHOLIPASE L1"/>
    <property type="match status" value="1"/>
</dbReference>
<accession>A0A6S6SVJ1</accession>